<name>A0A0V1C5G3_TRIBR</name>
<reference evidence="1 2" key="1">
    <citation type="submission" date="2015-01" db="EMBL/GenBank/DDBJ databases">
        <title>Evolution of Trichinella species and genotypes.</title>
        <authorList>
            <person name="Korhonen P.K."/>
            <person name="Edoardo P."/>
            <person name="Giuseppe L.R."/>
            <person name="Gasser R.B."/>
        </authorList>
    </citation>
    <scope>NUCLEOTIDE SEQUENCE [LARGE SCALE GENOMIC DNA]</scope>
    <source>
        <strain evidence="1">ISS120</strain>
    </source>
</reference>
<gene>
    <name evidence="1" type="ORF">T03_7658</name>
</gene>
<evidence type="ECO:0000313" key="1">
    <source>
        <dbReference type="EMBL" id="KRY44386.1"/>
    </source>
</evidence>
<dbReference type="Proteomes" id="UP000054653">
    <property type="component" value="Unassembled WGS sequence"/>
</dbReference>
<dbReference type="EMBL" id="JYDI01000607">
    <property type="protein sequence ID" value="KRY44386.1"/>
    <property type="molecule type" value="Genomic_DNA"/>
</dbReference>
<organism evidence="1 2">
    <name type="scientific">Trichinella britovi</name>
    <name type="common">Parasitic roundworm</name>
    <dbReference type="NCBI Taxonomy" id="45882"/>
    <lineage>
        <taxon>Eukaryota</taxon>
        <taxon>Metazoa</taxon>
        <taxon>Ecdysozoa</taxon>
        <taxon>Nematoda</taxon>
        <taxon>Enoplea</taxon>
        <taxon>Dorylaimia</taxon>
        <taxon>Trichinellida</taxon>
        <taxon>Trichinellidae</taxon>
        <taxon>Trichinella</taxon>
    </lineage>
</organism>
<evidence type="ECO:0000313" key="2">
    <source>
        <dbReference type="Proteomes" id="UP000054653"/>
    </source>
</evidence>
<dbReference type="AlphaFoldDB" id="A0A0V1C5G3"/>
<accession>A0A0V1C5G3</accession>
<sequence>MSNKWSLMLPCAYINTQGSGPSETPLKRIDDVLFLRVAKFHVL</sequence>
<protein>
    <submittedName>
        <fullName evidence="1">Uncharacterized protein</fullName>
    </submittedName>
</protein>
<comment type="caution">
    <text evidence="1">The sequence shown here is derived from an EMBL/GenBank/DDBJ whole genome shotgun (WGS) entry which is preliminary data.</text>
</comment>
<keyword evidence="2" id="KW-1185">Reference proteome</keyword>
<proteinExistence type="predicted"/>